<keyword evidence="5" id="KW-0653">Protein transport</keyword>
<proteinExistence type="inferred from homology"/>
<dbReference type="GO" id="GO:0030257">
    <property type="term" value="C:type III protein secretion system complex"/>
    <property type="evidence" value="ECO:0007669"/>
    <property type="project" value="InterPro"/>
</dbReference>
<dbReference type="GO" id="GO:0030254">
    <property type="term" value="P:protein secretion by the type III secretion system"/>
    <property type="evidence" value="ECO:0007669"/>
    <property type="project" value="InterPro"/>
</dbReference>
<keyword evidence="3" id="KW-0813">Transport</keyword>
<gene>
    <name evidence="8" type="primary">prgI</name>
    <name evidence="8" type="ORF">EAIL5_1620</name>
</gene>
<keyword evidence="4" id="KW-0964">Secreted</keyword>
<evidence type="ECO:0000256" key="6">
    <source>
        <dbReference type="ARBA" id="ARBA00023026"/>
    </source>
</evidence>
<evidence type="ECO:0000256" key="2">
    <source>
        <dbReference type="ARBA" id="ARBA00004613"/>
    </source>
</evidence>
<dbReference type="AlphaFoldDB" id="E5B4N7"/>
<organism evidence="8">
    <name type="scientific">Erwinia amylovora ATCC BAA-2158</name>
    <dbReference type="NCBI Taxonomy" id="889211"/>
    <lineage>
        <taxon>Bacteria</taxon>
        <taxon>Pseudomonadati</taxon>
        <taxon>Pseudomonadota</taxon>
        <taxon>Gammaproteobacteria</taxon>
        <taxon>Enterobacterales</taxon>
        <taxon>Erwiniaceae</taxon>
        <taxon>Erwinia</taxon>
    </lineage>
</organism>
<accession>E5B4N7</accession>
<dbReference type="Pfam" id="PF09392">
    <property type="entry name" value="T3SS_needle_F"/>
    <property type="match status" value="1"/>
</dbReference>
<sequence length="90" mass="9921">MTDPIQDKGTPSSEKGHFLNNISEAFEDGAKNMMLALNVAQANLELNPSDPSVLASYQAKLQEYTLFRNAQTSTIKAYKDIAAAIIQNFR</sequence>
<evidence type="ECO:0000256" key="3">
    <source>
        <dbReference type="ARBA" id="ARBA00022448"/>
    </source>
</evidence>
<dbReference type="Gene3D" id="1.20.58.90">
    <property type="match status" value="1"/>
</dbReference>
<comment type="subcellular location">
    <subcellularLocation>
        <location evidence="1">Cell surface</location>
    </subcellularLocation>
    <subcellularLocation>
        <location evidence="2">Secreted</location>
    </subcellularLocation>
</comment>
<keyword evidence="6" id="KW-0843">Virulence</keyword>
<dbReference type="InterPro" id="IPR011841">
    <property type="entry name" value="T3SS_needle_YscF"/>
</dbReference>
<comment type="similarity">
    <text evidence="7">Belongs to the SctF family.</text>
</comment>
<dbReference type="SUPFAM" id="SSF140129">
    <property type="entry name" value="MxiH-like"/>
    <property type="match status" value="1"/>
</dbReference>
<evidence type="ECO:0000256" key="7">
    <source>
        <dbReference type="ARBA" id="ARBA00035658"/>
    </source>
</evidence>
<dbReference type="NCBIfam" id="TIGR02105">
    <property type="entry name" value="III_needle"/>
    <property type="match status" value="1"/>
</dbReference>
<reference evidence="8" key="1">
    <citation type="journal article" date="2011" name="J. Bacteriol.">
        <title>Genome Sequence of an Erwinia amylovora Strain with Pathogenicity Restricted to Rubus Plants.</title>
        <authorList>
            <person name="Powney R."/>
            <person name="Smits T.H."/>
            <person name="Sawbridge T."/>
            <person name="Frey B."/>
            <person name="Blom J."/>
            <person name="Frey J.E."/>
            <person name="Plummer K.M."/>
            <person name="Beer S.V."/>
            <person name="Luck J."/>
            <person name="Duffy B."/>
            <person name="Rodoni B."/>
        </authorList>
    </citation>
    <scope>NUCLEOTIDE SEQUENCE</scope>
    <source>
        <strain evidence="8">ATCC BAA-2158</strain>
    </source>
</reference>
<dbReference type="GO" id="GO:0005576">
    <property type="term" value="C:extracellular region"/>
    <property type="evidence" value="ECO:0007669"/>
    <property type="project" value="UniProtKB-SubCell"/>
</dbReference>
<name>E5B4N7_ERWAM</name>
<dbReference type="InterPro" id="IPR021123">
    <property type="entry name" value="T3SS_needle-like"/>
</dbReference>
<evidence type="ECO:0000256" key="4">
    <source>
        <dbReference type="ARBA" id="ARBA00022525"/>
    </source>
</evidence>
<evidence type="ECO:0000256" key="1">
    <source>
        <dbReference type="ARBA" id="ARBA00004241"/>
    </source>
</evidence>
<dbReference type="EMBL" id="FR719190">
    <property type="protein sequence ID" value="CBX80440.1"/>
    <property type="molecule type" value="Genomic_DNA"/>
</dbReference>
<evidence type="ECO:0000313" key="8">
    <source>
        <dbReference type="EMBL" id="CBX80440.1"/>
    </source>
</evidence>
<dbReference type="GO" id="GO:0009986">
    <property type="term" value="C:cell surface"/>
    <property type="evidence" value="ECO:0007669"/>
    <property type="project" value="UniProtKB-SubCell"/>
</dbReference>
<dbReference type="InterPro" id="IPR037203">
    <property type="entry name" value="T3SS_needle-like_sf"/>
</dbReference>
<evidence type="ECO:0000256" key="5">
    <source>
        <dbReference type="ARBA" id="ARBA00022927"/>
    </source>
</evidence>
<protein>
    <submittedName>
        <fullName evidence="8">Protein prgI</fullName>
    </submittedName>
</protein>